<gene>
    <name evidence="1" type="primary">secA</name>
    <name evidence="1" type="ORF">R28058_30611</name>
</gene>
<accession>A0A0C7GBQ1</accession>
<dbReference type="Proteomes" id="UP000049127">
    <property type="component" value="Unassembled WGS sequence"/>
</dbReference>
<dbReference type="AlphaFoldDB" id="A0A0C7GBQ1"/>
<dbReference type="PANTHER" id="PTHR33747">
    <property type="entry name" value="UPF0225 PROTEIN SCO1677"/>
    <property type="match status" value="1"/>
</dbReference>
<name>A0A0C7GBQ1_PARSO</name>
<dbReference type="Pfam" id="PF02810">
    <property type="entry name" value="SEC-C"/>
    <property type="match status" value="1"/>
</dbReference>
<dbReference type="InterPro" id="IPR004027">
    <property type="entry name" value="SEC_C_motif"/>
</dbReference>
<evidence type="ECO:0000313" key="1">
    <source>
        <dbReference type="EMBL" id="CEQ05362.1"/>
    </source>
</evidence>
<evidence type="ECO:0000313" key="2">
    <source>
        <dbReference type="Proteomes" id="UP000049127"/>
    </source>
</evidence>
<reference evidence="1 2" key="1">
    <citation type="submission" date="2015-01" db="EMBL/GenBank/DDBJ databases">
        <authorList>
            <person name="Aslett A.Martin."/>
            <person name="De Silva Nishadi"/>
        </authorList>
    </citation>
    <scope>NUCLEOTIDE SEQUENCE [LARGE SCALE GENOMIC DNA]</scope>
    <source>
        <strain evidence="1 2">R28058</strain>
    </source>
</reference>
<sequence length="168" mass="19642">MSLYNTWRSLSENHNSQEEEVKFWEEYLQKETEIYNEILNSKKDVIEGKVSDLAQTFNASVEYMMGFIDGISESLKEDLTEEKLESIEADTDVKLEIDWEKLYYNMVSVEAHWLYNLQGWNDILSEDKRKELQKAFKATKTVVKEDKIGRNEPCPCGSGKKFKKCCGK</sequence>
<dbReference type="OrthoDB" id="5872at2"/>
<dbReference type="NCBIfam" id="NF004088">
    <property type="entry name" value="PRK05590.1"/>
    <property type="match status" value="1"/>
</dbReference>
<proteinExistence type="predicted"/>
<organism evidence="1 2">
    <name type="scientific">Paraclostridium sordellii</name>
    <name type="common">Clostridium sordellii</name>
    <dbReference type="NCBI Taxonomy" id="1505"/>
    <lineage>
        <taxon>Bacteria</taxon>
        <taxon>Bacillati</taxon>
        <taxon>Bacillota</taxon>
        <taxon>Clostridia</taxon>
        <taxon>Peptostreptococcales</taxon>
        <taxon>Peptostreptococcaceae</taxon>
        <taxon>Paraclostridium</taxon>
    </lineage>
</organism>
<dbReference type="SUPFAM" id="SSF103642">
    <property type="entry name" value="Sec-C motif"/>
    <property type="match status" value="1"/>
</dbReference>
<protein>
    <submittedName>
        <fullName evidence="1">SEC-C domain-containing protein</fullName>
    </submittedName>
</protein>
<dbReference type="EMBL" id="CEKZ01000025">
    <property type="protein sequence ID" value="CEQ05362.1"/>
    <property type="molecule type" value="Genomic_DNA"/>
</dbReference>
<dbReference type="PANTHER" id="PTHR33747:SF1">
    <property type="entry name" value="ADENYLATE CYCLASE-ASSOCIATED CAP C-TERMINAL DOMAIN-CONTAINING PROTEIN"/>
    <property type="match status" value="1"/>
</dbReference>
<dbReference type="Gene3D" id="3.10.450.50">
    <property type="match status" value="1"/>
</dbReference>
<dbReference type="RefSeq" id="WP_055338157.1">
    <property type="nucleotide sequence ID" value="NZ_CDNF01000036.1"/>
</dbReference>